<name>A0A7W9H6L8_9ACTN</name>
<feature type="compositionally biased region" description="Polar residues" evidence="1">
    <location>
        <begin position="159"/>
        <end position="168"/>
    </location>
</feature>
<evidence type="ECO:0000313" key="2">
    <source>
        <dbReference type="EMBL" id="MBB5796698.1"/>
    </source>
</evidence>
<feature type="region of interest" description="Disordered" evidence="1">
    <location>
        <begin position="122"/>
        <end position="168"/>
    </location>
</feature>
<accession>A0A7W9H6L8</accession>
<sequence length="168" mass="17854">MKASSIALRVRVSLDGEARVRVAEVLREHVDPPLVAFWNDFAPDPGRGPHHDPTEVEAQLVAQLDQPVKMLGGKAPKYTVWHCPVRAAPQDPILTDAEWADIARRIVAATGIAPEGDEEACRWLPSTTPTTTSTSPPPSYARTAAAPSATTTSGPSSVRPASSKSATD</sequence>
<proteinExistence type="predicted"/>
<dbReference type="EMBL" id="JACHNE010000001">
    <property type="protein sequence ID" value="MBB5796698.1"/>
    <property type="molecule type" value="Genomic_DNA"/>
</dbReference>
<comment type="caution">
    <text evidence="2">The sequence shown here is derived from an EMBL/GenBank/DDBJ whole genome shotgun (WGS) entry which is preliminary data.</text>
</comment>
<reference evidence="2 3" key="1">
    <citation type="submission" date="2020-08" db="EMBL/GenBank/DDBJ databases">
        <title>Sequencing the genomes of 1000 actinobacteria strains.</title>
        <authorList>
            <person name="Klenk H.-P."/>
        </authorList>
    </citation>
    <scope>NUCLEOTIDE SEQUENCE [LARGE SCALE GENOMIC DNA]</scope>
    <source>
        <strain evidence="2 3">DSM 40084</strain>
    </source>
</reference>
<protein>
    <submittedName>
        <fullName evidence="2">Uncharacterized protein</fullName>
    </submittedName>
</protein>
<dbReference type="AlphaFoldDB" id="A0A7W9H6L8"/>
<keyword evidence="3" id="KW-1185">Reference proteome</keyword>
<feature type="compositionally biased region" description="Low complexity" evidence="1">
    <location>
        <begin position="125"/>
        <end position="157"/>
    </location>
</feature>
<organism evidence="2 3">
    <name type="scientific">Streptomyces caelestis</name>
    <dbReference type="NCBI Taxonomy" id="36816"/>
    <lineage>
        <taxon>Bacteria</taxon>
        <taxon>Bacillati</taxon>
        <taxon>Actinomycetota</taxon>
        <taxon>Actinomycetes</taxon>
        <taxon>Kitasatosporales</taxon>
        <taxon>Streptomycetaceae</taxon>
        <taxon>Streptomyces</taxon>
    </lineage>
</organism>
<evidence type="ECO:0000256" key="1">
    <source>
        <dbReference type="SAM" id="MobiDB-lite"/>
    </source>
</evidence>
<evidence type="ECO:0000313" key="3">
    <source>
        <dbReference type="Proteomes" id="UP000590647"/>
    </source>
</evidence>
<gene>
    <name evidence="2" type="ORF">HDA41_004662</name>
</gene>
<dbReference type="Proteomes" id="UP000590647">
    <property type="component" value="Unassembled WGS sequence"/>
</dbReference>